<dbReference type="AlphaFoldDB" id="X1BT32"/>
<protein>
    <submittedName>
        <fullName evidence="1">Uncharacterized protein</fullName>
    </submittedName>
</protein>
<dbReference type="EMBL" id="BART01017974">
    <property type="protein sequence ID" value="GAG84302.1"/>
    <property type="molecule type" value="Genomic_DNA"/>
</dbReference>
<sequence>MELIDKILNETNPPWIVTRECADHKIVGIFPTKEKAVDFCMEDMKKMKGDEIYAHNTHEHLIISVKPPLS</sequence>
<reference evidence="1" key="1">
    <citation type="journal article" date="2014" name="Front. Microbiol.">
        <title>High frequency of phylogenetically diverse reductive dehalogenase-homologous genes in deep subseafloor sedimentary metagenomes.</title>
        <authorList>
            <person name="Kawai M."/>
            <person name="Futagami T."/>
            <person name="Toyoda A."/>
            <person name="Takaki Y."/>
            <person name="Nishi S."/>
            <person name="Hori S."/>
            <person name="Arai W."/>
            <person name="Tsubouchi T."/>
            <person name="Morono Y."/>
            <person name="Uchiyama I."/>
            <person name="Ito T."/>
            <person name="Fujiyama A."/>
            <person name="Inagaki F."/>
            <person name="Takami H."/>
        </authorList>
    </citation>
    <scope>NUCLEOTIDE SEQUENCE</scope>
    <source>
        <strain evidence="1">Expedition CK06-06</strain>
    </source>
</reference>
<evidence type="ECO:0000313" key="1">
    <source>
        <dbReference type="EMBL" id="GAG84302.1"/>
    </source>
</evidence>
<accession>X1BT32</accession>
<comment type="caution">
    <text evidence="1">The sequence shown here is derived from an EMBL/GenBank/DDBJ whole genome shotgun (WGS) entry which is preliminary data.</text>
</comment>
<gene>
    <name evidence="1" type="ORF">S01H4_34028</name>
</gene>
<proteinExistence type="predicted"/>
<organism evidence="1">
    <name type="scientific">marine sediment metagenome</name>
    <dbReference type="NCBI Taxonomy" id="412755"/>
    <lineage>
        <taxon>unclassified sequences</taxon>
        <taxon>metagenomes</taxon>
        <taxon>ecological metagenomes</taxon>
    </lineage>
</organism>
<name>X1BT32_9ZZZZ</name>